<dbReference type="EMBL" id="LNCU01000008">
    <property type="protein sequence ID" value="KWV61121.1"/>
    <property type="molecule type" value="Genomic_DNA"/>
</dbReference>
<proteinExistence type="predicted"/>
<evidence type="ECO:0000313" key="3">
    <source>
        <dbReference type="EMBL" id="KWV61136.1"/>
    </source>
</evidence>
<dbReference type="EMBL" id="LNCU01000007">
    <property type="protein sequence ID" value="KWV61130.1"/>
    <property type="molecule type" value="Genomic_DNA"/>
</dbReference>
<reference evidence="2 4" key="1">
    <citation type="submission" date="2015-11" db="EMBL/GenBank/DDBJ databases">
        <title>Draft Genome Sequence of the Strain BR 10303 (Bradyrhizobium sp.) isolated from nodules of Centrolobium paraense.</title>
        <authorList>
            <person name="Zelli J.E."/>
            <person name="Simoes-Araujo J.L."/>
            <person name="Barauna A.C."/>
            <person name="Silva K."/>
        </authorList>
    </citation>
    <scope>NUCLEOTIDE SEQUENCE [LARGE SCALE GENOMIC DNA]</scope>
    <source>
        <strain evidence="2 4">BR 10303</strain>
    </source>
</reference>
<accession>A0A125QAP0</accession>
<dbReference type="Proteomes" id="UP000057737">
    <property type="component" value="Unassembled WGS sequence"/>
</dbReference>
<organism evidence="2 4">
    <name type="scientific">Bradyrhizobium macuxiense</name>
    <dbReference type="NCBI Taxonomy" id="1755647"/>
    <lineage>
        <taxon>Bacteria</taxon>
        <taxon>Pseudomonadati</taxon>
        <taxon>Pseudomonadota</taxon>
        <taxon>Alphaproteobacteria</taxon>
        <taxon>Hyphomicrobiales</taxon>
        <taxon>Nitrobacteraceae</taxon>
        <taxon>Bradyrhizobium</taxon>
    </lineage>
</organism>
<dbReference type="AlphaFoldDB" id="A0A125QAP0"/>
<evidence type="ECO:0000313" key="2">
    <source>
        <dbReference type="EMBL" id="KWV61130.1"/>
    </source>
</evidence>
<evidence type="ECO:0000313" key="1">
    <source>
        <dbReference type="EMBL" id="KWV61121.1"/>
    </source>
</evidence>
<dbReference type="EMBL" id="LNCU01000005">
    <property type="protein sequence ID" value="KWV61136.1"/>
    <property type="molecule type" value="Genomic_DNA"/>
</dbReference>
<comment type="caution">
    <text evidence="2">The sequence shown here is derived from an EMBL/GenBank/DDBJ whole genome shotgun (WGS) entry which is preliminary data.</text>
</comment>
<evidence type="ECO:0000313" key="4">
    <source>
        <dbReference type="Proteomes" id="UP000057737"/>
    </source>
</evidence>
<keyword evidence="4" id="KW-1185">Reference proteome</keyword>
<protein>
    <submittedName>
        <fullName evidence="2">Uncharacterized protein</fullName>
    </submittedName>
</protein>
<gene>
    <name evidence="3" type="ORF">AS156_25715</name>
    <name evidence="2" type="ORF">AS156_25780</name>
    <name evidence="1" type="ORF">AS156_25815</name>
</gene>
<dbReference type="RefSeq" id="WP_066498607.1">
    <property type="nucleotide sequence ID" value="NZ_LNCU01000007.1"/>
</dbReference>
<sequence length="108" mass="11955">MDNKERLIDEFGELLADLADDTTSRLLEYSHEDRAEIAVQMVAEADLAFAAWFDDEDTFHTIPLKGSDLARSIIVDGNLKAAEELHIACIPAINPMGAKLLIEATRDL</sequence>
<name>A0A125QAP0_9BRAD</name>